<feature type="domain" description="Heterokaryon incompatibility" evidence="1">
    <location>
        <begin position="3"/>
        <end position="82"/>
    </location>
</feature>
<evidence type="ECO:0000313" key="4">
    <source>
        <dbReference type="RefSeq" id="XP_033575910.1"/>
    </source>
</evidence>
<dbReference type="Proteomes" id="UP000504636">
    <property type="component" value="Unplaced"/>
</dbReference>
<reference evidence="4" key="3">
    <citation type="submission" date="2025-04" db="UniProtKB">
        <authorList>
            <consortium name="RefSeq"/>
        </authorList>
    </citation>
    <scope>IDENTIFICATION</scope>
    <source>
        <strain evidence="4">CBS 304.34</strain>
    </source>
</reference>
<dbReference type="RefSeq" id="XP_033575910.1">
    <property type="nucleotide sequence ID" value="XM_033726500.1"/>
</dbReference>
<keyword evidence="3" id="KW-1185">Reference proteome</keyword>
<dbReference type="AlphaFoldDB" id="A0A6A6YJB5"/>
<protein>
    <recommendedName>
        <fullName evidence="1">Heterokaryon incompatibility domain-containing protein</fullName>
    </recommendedName>
</protein>
<dbReference type="EMBL" id="MU003702">
    <property type="protein sequence ID" value="KAF2808946.1"/>
    <property type="molecule type" value="Genomic_DNA"/>
</dbReference>
<dbReference type="OrthoDB" id="3694607at2759"/>
<proteinExistence type="predicted"/>
<organism evidence="2">
    <name type="scientific">Mytilinidion resinicola</name>
    <dbReference type="NCBI Taxonomy" id="574789"/>
    <lineage>
        <taxon>Eukaryota</taxon>
        <taxon>Fungi</taxon>
        <taxon>Dikarya</taxon>
        <taxon>Ascomycota</taxon>
        <taxon>Pezizomycotina</taxon>
        <taxon>Dothideomycetes</taxon>
        <taxon>Pleosporomycetidae</taxon>
        <taxon>Mytilinidiales</taxon>
        <taxon>Mytilinidiaceae</taxon>
        <taxon>Mytilinidion</taxon>
    </lineage>
</organism>
<reference evidence="2 4" key="1">
    <citation type="journal article" date="2020" name="Stud. Mycol.">
        <title>101 Dothideomycetes genomes: a test case for predicting lifestyles and emergence of pathogens.</title>
        <authorList>
            <person name="Haridas S."/>
            <person name="Albert R."/>
            <person name="Binder M."/>
            <person name="Bloem J."/>
            <person name="Labutti K."/>
            <person name="Salamov A."/>
            <person name="Andreopoulos B."/>
            <person name="Baker S."/>
            <person name="Barry K."/>
            <person name="Bills G."/>
            <person name="Bluhm B."/>
            <person name="Cannon C."/>
            <person name="Castanera R."/>
            <person name="Culley D."/>
            <person name="Daum C."/>
            <person name="Ezra D."/>
            <person name="Gonzalez J."/>
            <person name="Henrissat B."/>
            <person name="Kuo A."/>
            <person name="Liang C."/>
            <person name="Lipzen A."/>
            <person name="Lutzoni F."/>
            <person name="Magnuson J."/>
            <person name="Mondo S."/>
            <person name="Nolan M."/>
            <person name="Ohm R."/>
            <person name="Pangilinan J."/>
            <person name="Park H.-J."/>
            <person name="Ramirez L."/>
            <person name="Alfaro M."/>
            <person name="Sun H."/>
            <person name="Tritt A."/>
            <person name="Yoshinaga Y."/>
            <person name="Zwiers L.-H."/>
            <person name="Turgeon B."/>
            <person name="Goodwin S."/>
            <person name="Spatafora J."/>
            <person name="Crous P."/>
            <person name="Grigoriev I."/>
        </authorList>
    </citation>
    <scope>NUCLEOTIDE SEQUENCE</scope>
    <source>
        <strain evidence="2 4">CBS 304.34</strain>
    </source>
</reference>
<dbReference type="InterPro" id="IPR052895">
    <property type="entry name" value="HetReg/Transcr_Mod"/>
</dbReference>
<dbReference type="InterPro" id="IPR010730">
    <property type="entry name" value="HET"/>
</dbReference>
<dbReference type="Pfam" id="PF06985">
    <property type="entry name" value="HET"/>
    <property type="match status" value="1"/>
</dbReference>
<dbReference type="PANTHER" id="PTHR24148:SF73">
    <property type="entry name" value="HET DOMAIN PROTEIN (AFU_ORTHOLOGUE AFUA_8G01020)"/>
    <property type="match status" value="1"/>
</dbReference>
<evidence type="ECO:0000313" key="2">
    <source>
        <dbReference type="EMBL" id="KAF2808946.1"/>
    </source>
</evidence>
<evidence type="ECO:0000313" key="3">
    <source>
        <dbReference type="Proteomes" id="UP000504636"/>
    </source>
</evidence>
<sequence>DVDERGQQVLRMGAVYRRGEGTVAWVGGRAYEDEGVVDLIEKIAAKAEDEGSRRRIRHGRDFETLTHFLMHPYWYRVWFIQELALSREIVILAGRKQTTWDKIQEGVPCLKRKSSATLHLDDLEKLRRDARESKPIRLLEALFRSWVALASDSHDRIFALFGLTYDDSIYVSHPNYSTPVADLWQAMTVSALGWTKDLDTIVFLGNDSGDFKEPT</sequence>
<gene>
    <name evidence="2 4" type="ORF">BDZ99DRAFT_533175</name>
</gene>
<evidence type="ECO:0000259" key="1">
    <source>
        <dbReference type="Pfam" id="PF06985"/>
    </source>
</evidence>
<dbReference type="PANTHER" id="PTHR24148">
    <property type="entry name" value="ANKYRIN REPEAT DOMAIN-CONTAINING PROTEIN 39 HOMOLOG-RELATED"/>
    <property type="match status" value="1"/>
</dbReference>
<dbReference type="GeneID" id="54467393"/>
<accession>A0A6A6YJB5</accession>
<reference evidence="4" key="2">
    <citation type="submission" date="2020-04" db="EMBL/GenBank/DDBJ databases">
        <authorList>
            <consortium name="NCBI Genome Project"/>
        </authorList>
    </citation>
    <scope>NUCLEOTIDE SEQUENCE</scope>
    <source>
        <strain evidence="4">CBS 304.34</strain>
    </source>
</reference>
<feature type="non-terminal residue" evidence="2">
    <location>
        <position position="1"/>
    </location>
</feature>
<name>A0A6A6YJB5_9PEZI</name>